<dbReference type="RefSeq" id="WP_317561459.1">
    <property type="nucleotide sequence ID" value="NZ_JAWLIP010000005.1"/>
</dbReference>
<organism evidence="2 3">
    <name type="scientific">Nitratireductor aquimarinus</name>
    <dbReference type="NCBI Taxonomy" id="889300"/>
    <lineage>
        <taxon>Bacteria</taxon>
        <taxon>Pseudomonadati</taxon>
        <taxon>Pseudomonadota</taxon>
        <taxon>Alphaproteobacteria</taxon>
        <taxon>Hyphomicrobiales</taxon>
        <taxon>Phyllobacteriaceae</taxon>
        <taxon>Nitratireductor</taxon>
    </lineage>
</organism>
<feature type="compositionally biased region" description="Polar residues" evidence="1">
    <location>
        <begin position="160"/>
        <end position="177"/>
    </location>
</feature>
<feature type="region of interest" description="Disordered" evidence="1">
    <location>
        <begin position="153"/>
        <end position="177"/>
    </location>
</feature>
<dbReference type="Pfam" id="PF17278">
    <property type="entry name" value="DUF5343"/>
    <property type="match status" value="1"/>
</dbReference>
<dbReference type="Proteomes" id="UP001185659">
    <property type="component" value="Unassembled WGS sequence"/>
</dbReference>
<proteinExistence type="predicted"/>
<keyword evidence="3" id="KW-1185">Reference proteome</keyword>
<reference evidence="2 3" key="1">
    <citation type="submission" date="2023-10" db="EMBL/GenBank/DDBJ databases">
        <authorList>
            <person name="Venkata Ramana C."/>
            <person name="Sasikala C."/>
            <person name="Dhurka M."/>
        </authorList>
    </citation>
    <scope>NUCLEOTIDE SEQUENCE [LARGE SCALE GENOMIC DNA]</scope>
    <source>
        <strain evidence="2 3">KCTC 32151</strain>
    </source>
</reference>
<accession>A0ABU4ALH5</accession>
<name>A0ABU4ALH5_9HYPH</name>
<evidence type="ECO:0000256" key="1">
    <source>
        <dbReference type="SAM" id="MobiDB-lite"/>
    </source>
</evidence>
<dbReference type="InterPro" id="IPR035235">
    <property type="entry name" value="DUF5343"/>
</dbReference>
<gene>
    <name evidence="2" type="ORF">R2G56_12325</name>
</gene>
<evidence type="ECO:0000313" key="3">
    <source>
        <dbReference type="Proteomes" id="UP001185659"/>
    </source>
</evidence>
<comment type="caution">
    <text evidence="2">The sequence shown here is derived from an EMBL/GenBank/DDBJ whole genome shotgun (WGS) entry which is preliminary data.</text>
</comment>
<dbReference type="EMBL" id="JAWLIP010000005">
    <property type="protein sequence ID" value="MDV6227075.1"/>
    <property type="molecule type" value="Genomic_DNA"/>
</dbReference>
<protein>
    <submittedName>
        <fullName evidence="2">DUF5343 domain-containing protein</fullName>
    </submittedName>
</protein>
<sequence>MSSLPYITSPGNIDKALNAIKAAAVPDRVSQDFVKTILKIPGGSGAQITTYLKKINFSTPNGEPTDIYTKFRNPKTSGQAVAQAIRHAYAPLYLRNEFMHELSDDDLLGLIIEETGQAHDSNPVKLTFSCIKYLKNHAKFDVKTEYIDATSNHHEEAGEISTSAPQRAPSQDSFGAGSRTGSVGLNLGYTINLNLPPTTDQAVFNAIFKSLKEHLLRDDDA</sequence>
<evidence type="ECO:0000313" key="2">
    <source>
        <dbReference type="EMBL" id="MDV6227075.1"/>
    </source>
</evidence>